<feature type="transmembrane region" description="Helical" evidence="2">
    <location>
        <begin position="245"/>
        <end position="269"/>
    </location>
</feature>
<accession>A0ABY7EYA7</accession>
<evidence type="ECO:0000256" key="1">
    <source>
        <dbReference type="ARBA" id="ARBA00009172"/>
    </source>
</evidence>
<dbReference type="InterPro" id="IPR036259">
    <property type="entry name" value="MFS_trans_sf"/>
</dbReference>
<gene>
    <name evidence="3" type="ORF">MAR_027688</name>
</gene>
<keyword evidence="4" id="KW-1185">Reference proteome</keyword>
<dbReference type="SUPFAM" id="SSF103473">
    <property type="entry name" value="MFS general substrate transporter"/>
    <property type="match status" value="1"/>
</dbReference>
<evidence type="ECO:0000256" key="2">
    <source>
        <dbReference type="SAM" id="Phobius"/>
    </source>
</evidence>
<feature type="transmembrane region" description="Helical" evidence="2">
    <location>
        <begin position="193"/>
        <end position="213"/>
    </location>
</feature>
<sequence length="434" mass="47394">MDCSKDYECKQAEPSEFIDGIEFDEIEKFSQTDVIEAISERTVVFEGMGTIGLSIVYCSQMVTSLFFASFTTSRFRYKVIIVVSMVSFLAFLLTGFYSTWGTIVPGSIIVGIGSAHIWPAQQAYITDLAKLYAICSGNSSDTQIWGNLFSSLVFQREISLKNTSETVMCGARFCPLMNNTVIVTRPPQSEINVYTAICVGCTVMGILVMSLFLQDVRFTKKGKKEIVTHIKKVGALFVNSADQRLLIVPSLIGGLSSAIIASDFTLAFVSCPFGVGSVGLMMIAFGVSVAGFSAGFGRLTKYTGHYGLFVVGFVAQMCFAAVTLTWVPSADTYYAVFLVAAIWGVCTAVNMPLVLVLYSVYFEAQDRDTALSGFRMLNGLGLTLAFGYSSRLCMRYKMNINMGVACLSLLCVTILSVKHRHTQKICLCCKGQSK</sequence>
<feature type="transmembrane region" description="Helical" evidence="2">
    <location>
        <begin position="275"/>
        <end position="294"/>
    </location>
</feature>
<feature type="transmembrane region" description="Helical" evidence="2">
    <location>
        <begin position="333"/>
        <end position="358"/>
    </location>
</feature>
<reference evidence="3" key="1">
    <citation type="submission" date="2022-11" db="EMBL/GenBank/DDBJ databases">
        <title>Centuries of genome instability and evolution in soft-shell clam transmissible cancer (bioRxiv).</title>
        <authorList>
            <person name="Hart S.F.M."/>
            <person name="Yonemitsu M.A."/>
            <person name="Giersch R.M."/>
            <person name="Beal B.F."/>
            <person name="Arriagada G."/>
            <person name="Davis B.W."/>
            <person name="Ostrander E.A."/>
            <person name="Goff S.P."/>
            <person name="Metzger M.J."/>
        </authorList>
    </citation>
    <scope>NUCLEOTIDE SEQUENCE</scope>
    <source>
        <strain evidence="3">MELC-2E11</strain>
        <tissue evidence="3">Siphon/mantle</tissue>
    </source>
</reference>
<keyword evidence="2" id="KW-0472">Membrane</keyword>
<feature type="transmembrane region" description="Helical" evidence="2">
    <location>
        <begin position="77"/>
        <end position="97"/>
    </location>
</feature>
<proteinExistence type="inferred from homology"/>
<dbReference type="Gene3D" id="1.20.1250.20">
    <property type="entry name" value="MFS general substrate transporter like domains"/>
    <property type="match status" value="1"/>
</dbReference>
<dbReference type="Proteomes" id="UP001164746">
    <property type="component" value="Chromosome 8"/>
</dbReference>
<protein>
    <submittedName>
        <fullName evidence="3">UN93A-like protein</fullName>
    </submittedName>
</protein>
<dbReference type="EMBL" id="CP111019">
    <property type="protein sequence ID" value="WAR13508.1"/>
    <property type="molecule type" value="Genomic_DNA"/>
</dbReference>
<name>A0ABY7EYA7_MYAAR</name>
<feature type="transmembrane region" description="Helical" evidence="2">
    <location>
        <begin position="400"/>
        <end position="417"/>
    </location>
</feature>
<feature type="transmembrane region" description="Helical" evidence="2">
    <location>
        <begin position="370"/>
        <end position="388"/>
    </location>
</feature>
<dbReference type="PANTHER" id="PTHR19444:SF13">
    <property type="entry name" value="PROTEIN UNC-93 HOMOLOG A"/>
    <property type="match status" value="1"/>
</dbReference>
<organism evidence="3 4">
    <name type="scientific">Mya arenaria</name>
    <name type="common">Soft-shell clam</name>
    <dbReference type="NCBI Taxonomy" id="6604"/>
    <lineage>
        <taxon>Eukaryota</taxon>
        <taxon>Metazoa</taxon>
        <taxon>Spiralia</taxon>
        <taxon>Lophotrochozoa</taxon>
        <taxon>Mollusca</taxon>
        <taxon>Bivalvia</taxon>
        <taxon>Autobranchia</taxon>
        <taxon>Heteroconchia</taxon>
        <taxon>Euheterodonta</taxon>
        <taxon>Imparidentia</taxon>
        <taxon>Neoheterodontei</taxon>
        <taxon>Myida</taxon>
        <taxon>Myoidea</taxon>
        <taxon>Myidae</taxon>
        <taxon>Mya</taxon>
    </lineage>
</organism>
<evidence type="ECO:0000313" key="3">
    <source>
        <dbReference type="EMBL" id="WAR13508.1"/>
    </source>
</evidence>
<dbReference type="InterPro" id="IPR051951">
    <property type="entry name" value="UNC-93_regulatory"/>
</dbReference>
<feature type="transmembrane region" description="Helical" evidence="2">
    <location>
        <begin position="306"/>
        <end position="327"/>
    </location>
</feature>
<feature type="transmembrane region" description="Helical" evidence="2">
    <location>
        <begin position="51"/>
        <end position="70"/>
    </location>
</feature>
<keyword evidence="2" id="KW-0812">Transmembrane</keyword>
<dbReference type="PANTHER" id="PTHR19444">
    <property type="entry name" value="UNC-93 RELATED"/>
    <property type="match status" value="1"/>
</dbReference>
<evidence type="ECO:0000313" key="4">
    <source>
        <dbReference type="Proteomes" id="UP001164746"/>
    </source>
</evidence>
<comment type="similarity">
    <text evidence="1">Belongs to the unc-93 family.</text>
</comment>
<keyword evidence="2" id="KW-1133">Transmembrane helix</keyword>